<dbReference type="Gene3D" id="3.50.50.60">
    <property type="entry name" value="FAD/NAD(P)-binding domain"/>
    <property type="match status" value="1"/>
</dbReference>
<dbReference type="EMBL" id="JAQQWM010000001">
    <property type="protein sequence ID" value="KAK8084180.1"/>
    <property type="molecule type" value="Genomic_DNA"/>
</dbReference>
<dbReference type="Gene3D" id="3.30.9.10">
    <property type="entry name" value="D-Amino Acid Oxidase, subunit A, domain 2"/>
    <property type="match status" value="1"/>
</dbReference>
<sequence>MASSPKPPFPCSAKATDSYWRSSTLPIDTHRSTENLPDHADIAIIGAGYSGTSIAHHLLAESARQGRPAPSIVILEAREACSGATGRNGGHLKPDPYLRAARVLETHDKEVAEHVAAFEARQVQEIQDLIRARGIDCDFEETMVSDVCFDEAGSRSTGLVLSKVVAAGISTAQGIERSTGPEAERVSGVRGAKSCHKYKAARLWPYRLVCSMLETCVAQGVNLQTMTPVTSAQPCNEGQGWKITTASRGSMTATVVVHATNGYSSGLLPELRDRIVPVRGICARLKPKCSDSEGGTPPLPKISDSYMMRFNDFEYDYLIPRPDGSIVVGGGRRDYFENLDSWFNVHDDSTLIEPARHYFDGYMQRHFIGWENASHKTDQVWTGIMGYSWDGFPYVGEVPDKRAKGSYICAGFTGHGMPQIFLSAKHMALLLLNGKVEKEHAVPVPYQTDAARWNSTQEHSSLTLWKSVTKKGSQVRSRL</sequence>
<protein>
    <recommendedName>
        <fullName evidence="1">FAD dependent oxidoreductase domain-containing protein</fullName>
    </recommendedName>
</protein>
<name>A0ABR1WKX9_9PEZI</name>
<keyword evidence="3" id="KW-1185">Reference proteome</keyword>
<comment type="caution">
    <text evidence="2">The sequence shown here is derived from an EMBL/GenBank/DDBJ whole genome shotgun (WGS) entry which is preliminary data.</text>
</comment>
<evidence type="ECO:0000313" key="3">
    <source>
        <dbReference type="Proteomes" id="UP001446871"/>
    </source>
</evidence>
<organism evidence="2 3">
    <name type="scientific">Apiospora saccharicola</name>
    <dbReference type="NCBI Taxonomy" id="335842"/>
    <lineage>
        <taxon>Eukaryota</taxon>
        <taxon>Fungi</taxon>
        <taxon>Dikarya</taxon>
        <taxon>Ascomycota</taxon>
        <taxon>Pezizomycotina</taxon>
        <taxon>Sordariomycetes</taxon>
        <taxon>Xylariomycetidae</taxon>
        <taxon>Amphisphaeriales</taxon>
        <taxon>Apiosporaceae</taxon>
        <taxon>Apiospora</taxon>
    </lineage>
</organism>
<evidence type="ECO:0000259" key="1">
    <source>
        <dbReference type="Pfam" id="PF01266"/>
    </source>
</evidence>
<dbReference type="SUPFAM" id="SSF51905">
    <property type="entry name" value="FAD/NAD(P)-binding domain"/>
    <property type="match status" value="1"/>
</dbReference>
<dbReference type="PANTHER" id="PTHR13847">
    <property type="entry name" value="SARCOSINE DEHYDROGENASE-RELATED"/>
    <property type="match status" value="1"/>
</dbReference>
<dbReference type="Pfam" id="PF01266">
    <property type="entry name" value="DAO"/>
    <property type="match status" value="1"/>
</dbReference>
<reference evidence="2 3" key="1">
    <citation type="submission" date="2023-01" db="EMBL/GenBank/DDBJ databases">
        <title>Analysis of 21 Apiospora genomes using comparative genomics revels a genus with tremendous synthesis potential of carbohydrate active enzymes and secondary metabolites.</title>
        <authorList>
            <person name="Sorensen T."/>
        </authorList>
    </citation>
    <scope>NUCLEOTIDE SEQUENCE [LARGE SCALE GENOMIC DNA]</scope>
    <source>
        <strain evidence="2 3">CBS 83171</strain>
    </source>
</reference>
<dbReference type="PANTHER" id="PTHR13847:SF279">
    <property type="entry name" value="FAD DEPENDENT OXIDOREDUCTASE DOMAIN-CONTAINING PROTEIN-RELATED"/>
    <property type="match status" value="1"/>
</dbReference>
<evidence type="ECO:0000313" key="2">
    <source>
        <dbReference type="EMBL" id="KAK8084180.1"/>
    </source>
</evidence>
<feature type="domain" description="FAD dependent oxidoreductase" evidence="1">
    <location>
        <begin position="41"/>
        <end position="428"/>
    </location>
</feature>
<dbReference type="Proteomes" id="UP001446871">
    <property type="component" value="Unassembled WGS sequence"/>
</dbReference>
<dbReference type="InterPro" id="IPR036188">
    <property type="entry name" value="FAD/NAD-bd_sf"/>
</dbReference>
<dbReference type="InterPro" id="IPR006076">
    <property type="entry name" value="FAD-dep_OxRdtase"/>
</dbReference>
<accession>A0ABR1WKX9</accession>
<gene>
    <name evidence="2" type="ORF">PG996_002961</name>
</gene>
<proteinExistence type="predicted"/>